<dbReference type="OMA" id="FQYFKEC"/>
<evidence type="ECO:0000313" key="2">
    <source>
        <dbReference type="WBParaSite" id="HCON_00163640-00001"/>
    </source>
</evidence>
<dbReference type="AlphaFoldDB" id="A0A7I4YZ76"/>
<evidence type="ECO:0000313" key="1">
    <source>
        <dbReference type="Proteomes" id="UP000025227"/>
    </source>
</evidence>
<dbReference type="OrthoDB" id="5859291at2759"/>
<organism evidence="1 2">
    <name type="scientific">Haemonchus contortus</name>
    <name type="common">Barber pole worm</name>
    <dbReference type="NCBI Taxonomy" id="6289"/>
    <lineage>
        <taxon>Eukaryota</taxon>
        <taxon>Metazoa</taxon>
        <taxon>Ecdysozoa</taxon>
        <taxon>Nematoda</taxon>
        <taxon>Chromadorea</taxon>
        <taxon>Rhabditida</taxon>
        <taxon>Rhabditina</taxon>
        <taxon>Rhabditomorpha</taxon>
        <taxon>Strongyloidea</taxon>
        <taxon>Trichostrongylidae</taxon>
        <taxon>Haemonchus</taxon>
    </lineage>
</organism>
<sequence length="262" mass="30007">MALIVHNVGKTILLCGNNVFCGVNSLLYAQARTKYSFANFKIYSLRRRIAEYLSNKFHEQRVRELGPDLACLEWLMECGSTQVIMSDGEQITSIRQMKSYIKDRMEENVSNGAAPTISSPSADMEYELKWSCVPPVHIVKVDASDSAIADEGFKYFHDLKRLEVLKMNFCDYFGDDAIRELAISRPASTLRDIEIVLNPALTDGAVYWLSRLKALRRAHFYFLPYVSNRQSFLRQLKLAVPRCHVTFPEAIHIGYGYEEENK</sequence>
<dbReference type="SUPFAM" id="SSF52047">
    <property type="entry name" value="RNI-like"/>
    <property type="match status" value="1"/>
</dbReference>
<keyword evidence="1" id="KW-1185">Reference proteome</keyword>
<dbReference type="InterPro" id="IPR032675">
    <property type="entry name" value="LRR_dom_sf"/>
</dbReference>
<reference evidence="2" key="1">
    <citation type="submission" date="2020-12" db="UniProtKB">
        <authorList>
            <consortium name="WormBaseParasite"/>
        </authorList>
    </citation>
    <scope>IDENTIFICATION</scope>
    <source>
        <strain evidence="2">MHco3</strain>
    </source>
</reference>
<dbReference type="WBParaSite" id="HCON_00163640-00001">
    <property type="protein sequence ID" value="HCON_00163640-00001"/>
    <property type="gene ID" value="HCON_00163640"/>
</dbReference>
<dbReference type="Proteomes" id="UP000025227">
    <property type="component" value="Unplaced"/>
</dbReference>
<name>A0A7I4YZ76_HAECO</name>
<proteinExistence type="predicted"/>
<dbReference type="Gene3D" id="3.80.10.10">
    <property type="entry name" value="Ribonuclease Inhibitor"/>
    <property type="match status" value="1"/>
</dbReference>
<protein>
    <submittedName>
        <fullName evidence="2">ATP synthase subunit s, mitochondrial</fullName>
    </submittedName>
</protein>
<accession>A0A7I4YZ76</accession>